<protein>
    <submittedName>
        <fullName evidence="2">Uncharacterized protein</fullName>
    </submittedName>
</protein>
<dbReference type="Proteomes" id="UP000198959">
    <property type="component" value="Unassembled WGS sequence"/>
</dbReference>
<evidence type="ECO:0000313" key="2">
    <source>
        <dbReference type="EMBL" id="SCL40523.1"/>
    </source>
</evidence>
<accession>A0A1C6TGD3</accession>
<proteinExistence type="predicted"/>
<dbReference type="EMBL" id="FMHW01000002">
    <property type="protein sequence ID" value="SCL40523.1"/>
    <property type="molecule type" value="Genomic_DNA"/>
</dbReference>
<name>A0A1C6TGD3_9ACTN</name>
<dbReference type="AlphaFoldDB" id="A0A1C6TGD3"/>
<gene>
    <name evidence="2" type="ORF">GA0074692_5842</name>
</gene>
<feature type="region of interest" description="Disordered" evidence="1">
    <location>
        <begin position="1"/>
        <end position="50"/>
    </location>
</feature>
<organism evidence="2 3">
    <name type="scientific">Micromonospora pallida</name>
    <dbReference type="NCBI Taxonomy" id="145854"/>
    <lineage>
        <taxon>Bacteria</taxon>
        <taxon>Bacillati</taxon>
        <taxon>Actinomycetota</taxon>
        <taxon>Actinomycetes</taxon>
        <taxon>Micromonosporales</taxon>
        <taxon>Micromonosporaceae</taxon>
        <taxon>Micromonospora</taxon>
    </lineage>
</organism>
<keyword evidence="3" id="KW-1185">Reference proteome</keyword>
<evidence type="ECO:0000256" key="1">
    <source>
        <dbReference type="SAM" id="MobiDB-lite"/>
    </source>
</evidence>
<sequence>MRPFVGRGSGRRLDGKIRRQQYTVRRKFSHPAVPRKTPPEIDTPARLGGSARRHRIGTYRRGRVPPGGQPFSPLRDTPWMMCRWARTKSASTGTLASTAPAMITG</sequence>
<reference evidence="3" key="1">
    <citation type="submission" date="2016-06" db="EMBL/GenBank/DDBJ databases">
        <authorList>
            <person name="Varghese N."/>
            <person name="Submissions Spin"/>
        </authorList>
    </citation>
    <scope>NUCLEOTIDE SEQUENCE [LARGE SCALE GENOMIC DNA]</scope>
    <source>
        <strain evidence="3">DSM 43817</strain>
    </source>
</reference>
<evidence type="ECO:0000313" key="3">
    <source>
        <dbReference type="Proteomes" id="UP000198959"/>
    </source>
</evidence>